<sequence length="67" mass="7762">MNETQITELTDWINDCCGTPEILGNYLDLTVEMLFYVKLGSFEQQEIQNVVTILRGLKRILDKKVQV</sequence>
<gene>
    <name evidence="1" type="ORF">J0X13_09010</name>
</gene>
<evidence type="ECO:0000313" key="1">
    <source>
        <dbReference type="EMBL" id="MBO0330688.1"/>
    </source>
</evidence>
<evidence type="ECO:0000313" key="2">
    <source>
        <dbReference type="Proteomes" id="UP000664163"/>
    </source>
</evidence>
<dbReference type="Proteomes" id="UP000664163">
    <property type="component" value="Unassembled WGS sequence"/>
</dbReference>
<reference evidence="1 2" key="1">
    <citation type="submission" date="2021-03" db="EMBL/GenBank/DDBJ databases">
        <title>Muricauda sp. CAU 1631 isolated from Incheon.</title>
        <authorList>
            <person name="Kim W."/>
        </authorList>
    </citation>
    <scope>NUCLEOTIDE SEQUENCE [LARGE SCALE GENOMIC DNA]</scope>
    <source>
        <strain evidence="1 2">CAU 1631</strain>
    </source>
</reference>
<name>A0ABS3EWT3_9FLAO</name>
<protein>
    <submittedName>
        <fullName evidence="1">Uncharacterized protein</fullName>
    </submittedName>
</protein>
<proteinExistence type="predicted"/>
<dbReference type="RefSeq" id="WP_207071473.1">
    <property type="nucleotide sequence ID" value="NZ_JAFLND010000002.1"/>
</dbReference>
<dbReference type="EMBL" id="JAFLND010000002">
    <property type="protein sequence ID" value="MBO0330688.1"/>
    <property type="molecule type" value="Genomic_DNA"/>
</dbReference>
<organism evidence="1 2">
    <name type="scientific">[Muricauda] lutisoli</name>
    <dbReference type="NCBI Taxonomy" id="2816035"/>
    <lineage>
        <taxon>Bacteria</taxon>
        <taxon>Pseudomonadati</taxon>
        <taxon>Bacteroidota</taxon>
        <taxon>Flavobacteriia</taxon>
        <taxon>Flavobacteriales</taxon>
        <taxon>Flavobacteriaceae</taxon>
        <taxon>Allomuricauda</taxon>
    </lineage>
</organism>
<keyword evidence="2" id="KW-1185">Reference proteome</keyword>
<comment type="caution">
    <text evidence="1">The sequence shown here is derived from an EMBL/GenBank/DDBJ whole genome shotgun (WGS) entry which is preliminary data.</text>
</comment>
<accession>A0ABS3EWT3</accession>